<dbReference type="RefSeq" id="WP_015027301.1">
    <property type="nucleotide sequence ID" value="NC_018748.1"/>
</dbReference>
<keyword evidence="12" id="KW-1185">Reference proteome</keyword>
<comment type="similarity">
    <text evidence="7">Belongs to the TonB-dependent receptor family.</text>
</comment>
<dbReference type="Pfam" id="PF13715">
    <property type="entry name" value="CarbopepD_reg_2"/>
    <property type="match status" value="1"/>
</dbReference>
<comment type="subcellular location">
    <subcellularLocation>
        <location evidence="1 7">Cell outer membrane</location>
        <topology evidence="1 7">Multi-pass membrane protein</topology>
    </subcellularLocation>
</comment>
<evidence type="ECO:0000256" key="8">
    <source>
        <dbReference type="SAM" id="MobiDB-lite"/>
    </source>
</evidence>
<dbReference type="Pfam" id="PF07715">
    <property type="entry name" value="Plug"/>
    <property type="match status" value="1"/>
</dbReference>
<dbReference type="InterPro" id="IPR012910">
    <property type="entry name" value="Plug_dom"/>
</dbReference>
<keyword evidence="2 7" id="KW-0813">Transport</keyword>
<dbReference type="SUPFAM" id="SSF49464">
    <property type="entry name" value="Carboxypeptidase regulatory domain-like"/>
    <property type="match status" value="1"/>
</dbReference>
<feature type="domain" description="Outer membrane protein beta-barrel" evidence="10">
    <location>
        <begin position="413"/>
        <end position="825"/>
    </location>
</feature>
<feature type="domain" description="TonB-dependent receptor plug" evidence="9">
    <location>
        <begin position="179"/>
        <end position="259"/>
    </location>
</feature>
<evidence type="ECO:0000313" key="12">
    <source>
        <dbReference type="Proteomes" id="UP000002875"/>
    </source>
</evidence>
<dbReference type="PANTHER" id="PTHR40980:SF4">
    <property type="entry name" value="TONB-DEPENDENT RECEPTOR-LIKE BETA-BARREL DOMAIN-CONTAINING PROTEIN"/>
    <property type="match status" value="1"/>
</dbReference>
<reference evidence="11 12" key="1">
    <citation type="submission" date="2011-07" db="EMBL/GenBank/DDBJ databases">
        <title>The complete genome of chromosome of Emticicia oligotrophica DSM 17448.</title>
        <authorList>
            <consortium name="US DOE Joint Genome Institute (JGI-PGF)"/>
            <person name="Lucas S."/>
            <person name="Han J."/>
            <person name="Lapidus A."/>
            <person name="Bruce D."/>
            <person name="Goodwin L."/>
            <person name="Pitluck S."/>
            <person name="Peters L."/>
            <person name="Kyrpides N."/>
            <person name="Mavromatis K."/>
            <person name="Ivanova N."/>
            <person name="Ovchinnikova G."/>
            <person name="Teshima H."/>
            <person name="Detter J.C."/>
            <person name="Tapia R."/>
            <person name="Han C."/>
            <person name="Land M."/>
            <person name="Hauser L."/>
            <person name="Markowitz V."/>
            <person name="Cheng J.-F."/>
            <person name="Hugenholtz P."/>
            <person name="Woyke T."/>
            <person name="Wu D."/>
            <person name="Tindall B."/>
            <person name="Pomrenke H."/>
            <person name="Brambilla E."/>
            <person name="Klenk H.-P."/>
            <person name="Eisen J.A."/>
        </authorList>
    </citation>
    <scope>NUCLEOTIDE SEQUENCE [LARGE SCALE GENOMIC DNA]</scope>
    <source>
        <strain evidence="11 12">DSM 17448</strain>
    </source>
</reference>
<dbReference type="Proteomes" id="UP000002875">
    <property type="component" value="Chromosome"/>
</dbReference>
<dbReference type="PROSITE" id="PS52016">
    <property type="entry name" value="TONB_DEPENDENT_REC_3"/>
    <property type="match status" value="1"/>
</dbReference>
<evidence type="ECO:0000256" key="4">
    <source>
        <dbReference type="ARBA" id="ARBA00022692"/>
    </source>
</evidence>
<dbReference type="InterPro" id="IPR008969">
    <property type="entry name" value="CarboxyPept-like_regulatory"/>
</dbReference>
<evidence type="ECO:0000256" key="3">
    <source>
        <dbReference type="ARBA" id="ARBA00022452"/>
    </source>
</evidence>
<accession>A0ABN4AI30</accession>
<evidence type="ECO:0000256" key="6">
    <source>
        <dbReference type="ARBA" id="ARBA00023237"/>
    </source>
</evidence>
<evidence type="ECO:0000259" key="10">
    <source>
        <dbReference type="Pfam" id="PF14905"/>
    </source>
</evidence>
<dbReference type="Gene3D" id="2.60.40.1120">
    <property type="entry name" value="Carboxypeptidase-like, regulatory domain"/>
    <property type="match status" value="1"/>
</dbReference>
<evidence type="ECO:0000259" key="9">
    <source>
        <dbReference type="Pfam" id="PF07715"/>
    </source>
</evidence>
<feature type="compositionally biased region" description="Basic and acidic residues" evidence="8">
    <location>
        <begin position="844"/>
        <end position="853"/>
    </location>
</feature>
<evidence type="ECO:0000256" key="5">
    <source>
        <dbReference type="ARBA" id="ARBA00023136"/>
    </source>
</evidence>
<feature type="region of interest" description="Disordered" evidence="8">
    <location>
        <begin position="843"/>
        <end position="872"/>
    </location>
</feature>
<keyword evidence="11" id="KW-0675">Receptor</keyword>
<keyword evidence="6 7" id="KW-0998">Cell outer membrane</keyword>
<dbReference type="InterPro" id="IPR041700">
    <property type="entry name" value="OMP_b-brl_3"/>
</dbReference>
<dbReference type="PANTHER" id="PTHR40980">
    <property type="entry name" value="PLUG DOMAIN-CONTAINING PROTEIN"/>
    <property type="match status" value="1"/>
</dbReference>
<keyword evidence="3 7" id="KW-1134">Transmembrane beta strand</keyword>
<evidence type="ECO:0000313" key="11">
    <source>
        <dbReference type="EMBL" id="AFK01597.1"/>
    </source>
</evidence>
<dbReference type="SUPFAM" id="SSF56935">
    <property type="entry name" value="Porins"/>
    <property type="match status" value="1"/>
</dbReference>
<dbReference type="InterPro" id="IPR037066">
    <property type="entry name" value="Plug_dom_sf"/>
</dbReference>
<name>A0ABN4AI30_EMTOG</name>
<evidence type="ECO:0000256" key="2">
    <source>
        <dbReference type="ARBA" id="ARBA00022448"/>
    </source>
</evidence>
<sequence length="872" mass="95469">MKKLNLLLLFIVGTVITTFAQMPGMGGGGGGMRMGGGGFPGMMNQQQQVPQEEIPRGSAKISGKLIDSTTNKPVEFASVAVYDKNNKVVDGAMTDMNGAFTVKNLAKGTYKVVGSFIGYKNVVIGKIEIKANKEEVNVGSLLMATDTKVLNEVTVTGQAALIEDKVDRLVYNADKDITSRGGTAEDVLRKVPMLTVDMDGNVQMRGSGNIKVLINNKPSSILATNVADAIKQIPADMIKSVEVITSPSAKYDAEGTAGIINIVTKKNNLQGLTGFVNGGAGWRGANAFGNINMRKKKIGTSLNFGGNSSYNTPSNGTTSRNSSVRGVETTFNQSDESNVRRLFANTQLSIDYDINSKNSMSLSARYGLGNFNTTGVQSSLLKTISGSILQQFTQDTKNIRDNKSVDLDFNYTKTFKEQGHELAFLAQHGRNVRTTDFTNARLGLPFNKSNNDGINSESTFQLDYTYPFKKNIFEVGAKYILRDVTSNFDFFNWDNNSSSYIIQPSRTNNFSYNQDVAAAYSTLTIALPKKWGFKAGVRYENTQITAKFQTSDKPILIPAYDNIIPTVTVSKDFPKNHKIKFSYGQRIQRPSLEFLNPFVNYADPLNISYGNPLLKPELSHSFEFNYSTFFKANSINVSLFRRFTDNNITTVRSVDDKGIVTSTFDNIGKTNFYGGSVFINLQPTKNLRIGGGTNITNNLLSGSIVIPVLQTDNTYKSTVVAISNEGWNANVNFNASYTFTKGWGAQAFGFMGSRQIQLQGYQGSFRFYNLGAKKDFKNKKGSFNIGLDNPFTSSLKIKGETSDPTFKSANTRYIYNRGIRFSINYMFGKMDFNGGSMFRSKKKVSNDDAKAGEGDSSGGGAQQPAAGGGRPR</sequence>
<evidence type="ECO:0000256" key="7">
    <source>
        <dbReference type="PROSITE-ProRule" id="PRU01360"/>
    </source>
</evidence>
<dbReference type="Pfam" id="PF14905">
    <property type="entry name" value="OMP_b-brl_3"/>
    <property type="match status" value="1"/>
</dbReference>
<protein>
    <submittedName>
        <fullName evidence="11">TonB-dependent receptor</fullName>
    </submittedName>
</protein>
<dbReference type="InterPro" id="IPR039426">
    <property type="entry name" value="TonB-dep_rcpt-like"/>
</dbReference>
<dbReference type="EMBL" id="CP002961">
    <property type="protein sequence ID" value="AFK01597.1"/>
    <property type="molecule type" value="Genomic_DNA"/>
</dbReference>
<dbReference type="InterPro" id="IPR036942">
    <property type="entry name" value="Beta-barrel_TonB_sf"/>
</dbReference>
<dbReference type="Gene3D" id="2.170.130.10">
    <property type="entry name" value="TonB-dependent receptor, plug domain"/>
    <property type="match status" value="1"/>
</dbReference>
<gene>
    <name evidence="11" type="ordered locus">Emtol_0443</name>
</gene>
<feature type="compositionally biased region" description="Gly residues" evidence="8">
    <location>
        <begin position="855"/>
        <end position="872"/>
    </location>
</feature>
<proteinExistence type="inferred from homology"/>
<organism evidence="11 12">
    <name type="scientific">Emticicia oligotrophica (strain DSM 17448 / CIP 109782 / MTCC 6937 / GPTSA100-15)</name>
    <dbReference type="NCBI Taxonomy" id="929562"/>
    <lineage>
        <taxon>Bacteria</taxon>
        <taxon>Pseudomonadati</taxon>
        <taxon>Bacteroidota</taxon>
        <taxon>Cytophagia</taxon>
        <taxon>Cytophagales</taxon>
        <taxon>Leadbetterellaceae</taxon>
        <taxon>Emticicia</taxon>
    </lineage>
</organism>
<evidence type="ECO:0000256" key="1">
    <source>
        <dbReference type="ARBA" id="ARBA00004571"/>
    </source>
</evidence>
<dbReference type="Gene3D" id="2.40.170.20">
    <property type="entry name" value="TonB-dependent receptor, beta-barrel domain"/>
    <property type="match status" value="1"/>
</dbReference>
<keyword evidence="5 7" id="KW-0472">Membrane</keyword>
<keyword evidence="4 7" id="KW-0812">Transmembrane</keyword>